<keyword evidence="1" id="KW-0597">Phosphoprotein</keyword>
<feature type="domain" description="HTH LytTR-type" evidence="3">
    <location>
        <begin position="144"/>
        <end position="242"/>
    </location>
</feature>
<dbReference type="InterPro" id="IPR046947">
    <property type="entry name" value="LytR-like"/>
</dbReference>
<evidence type="ECO:0000313" key="5">
    <source>
        <dbReference type="Proteomes" id="UP000642920"/>
    </source>
</evidence>
<dbReference type="SUPFAM" id="SSF52172">
    <property type="entry name" value="CheY-like"/>
    <property type="match status" value="1"/>
</dbReference>
<dbReference type="Proteomes" id="UP000642920">
    <property type="component" value="Unassembled WGS sequence"/>
</dbReference>
<evidence type="ECO:0000256" key="1">
    <source>
        <dbReference type="PROSITE-ProRule" id="PRU00169"/>
    </source>
</evidence>
<reference evidence="4" key="1">
    <citation type="submission" date="2021-01" db="EMBL/GenBank/DDBJ databases">
        <title>Marivirga sp. nov., isolated from intertidal surface sediments.</title>
        <authorList>
            <person name="Zhang M."/>
        </authorList>
    </citation>
    <scope>NUCLEOTIDE SEQUENCE</scope>
    <source>
        <strain evidence="4">SM1354</strain>
    </source>
</reference>
<dbReference type="SMART" id="SM00448">
    <property type="entry name" value="REC"/>
    <property type="match status" value="1"/>
</dbReference>
<dbReference type="PROSITE" id="PS50930">
    <property type="entry name" value="HTH_LYTTR"/>
    <property type="match status" value="1"/>
</dbReference>
<feature type="modified residue" description="4-aspartylphosphate" evidence="1">
    <location>
        <position position="55"/>
    </location>
</feature>
<organism evidence="4 5">
    <name type="scientific">Marivirga atlantica</name>
    <dbReference type="NCBI Taxonomy" id="1548457"/>
    <lineage>
        <taxon>Bacteria</taxon>
        <taxon>Pseudomonadati</taxon>
        <taxon>Bacteroidota</taxon>
        <taxon>Cytophagia</taxon>
        <taxon>Cytophagales</taxon>
        <taxon>Marivirgaceae</taxon>
        <taxon>Marivirga</taxon>
    </lineage>
</organism>
<evidence type="ECO:0000259" key="3">
    <source>
        <dbReference type="PROSITE" id="PS50930"/>
    </source>
</evidence>
<dbReference type="AlphaFoldDB" id="A0A937DF46"/>
<keyword evidence="5" id="KW-1185">Reference proteome</keyword>
<comment type="caution">
    <text evidence="4">The sequence shown here is derived from an EMBL/GenBank/DDBJ whole genome shotgun (WGS) entry which is preliminary data.</text>
</comment>
<dbReference type="Pfam" id="PF04397">
    <property type="entry name" value="LytTR"/>
    <property type="match status" value="1"/>
</dbReference>
<feature type="domain" description="Response regulatory" evidence="2">
    <location>
        <begin position="4"/>
        <end position="115"/>
    </location>
</feature>
<accession>A0A937DF46</accession>
<dbReference type="Gene3D" id="2.40.50.1020">
    <property type="entry name" value="LytTr DNA-binding domain"/>
    <property type="match status" value="1"/>
</dbReference>
<dbReference type="SMART" id="SM00850">
    <property type="entry name" value="LytTR"/>
    <property type="match status" value="1"/>
</dbReference>
<proteinExistence type="predicted"/>
<dbReference type="GO" id="GO:0003677">
    <property type="term" value="F:DNA binding"/>
    <property type="evidence" value="ECO:0007669"/>
    <property type="project" value="InterPro"/>
</dbReference>
<dbReference type="GO" id="GO:0000156">
    <property type="term" value="F:phosphorelay response regulator activity"/>
    <property type="evidence" value="ECO:0007669"/>
    <property type="project" value="InterPro"/>
</dbReference>
<protein>
    <submittedName>
        <fullName evidence="4">Response regulator transcription factor</fullName>
    </submittedName>
</protein>
<dbReference type="RefSeq" id="WP_201921263.1">
    <property type="nucleotide sequence ID" value="NZ_JAERQG010000002.1"/>
</dbReference>
<dbReference type="Pfam" id="PF00072">
    <property type="entry name" value="Response_reg"/>
    <property type="match status" value="1"/>
</dbReference>
<dbReference type="InterPro" id="IPR007492">
    <property type="entry name" value="LytTR_DNA-bd_dom"/>
</dbReference>
<dbReference type="PANTHER" id="PTHR37299">
    <property type="entry name" value="TRANSCRIPTIONAL REGULATOR-RELATED"/>
    <property type="match status" value="1"/>
</dbReference>
<dbReference type="PROSITE" id="PS50110">
    <property type="entry name" value="RESPONSE_REGULATORY"/>
    <property type="match status" value="1"/>
</dbReference>
<dbReference type="PANTHER" id="PTHR37299:SF1">
    <property type="entry name" value="STAGE 0 SPORULATION PROTEIN A HOMOLOG"/>
    <property type="match status" value="1"/>
</dbReference>
<dbReference type="InterPro" id="IPR001789">
    <property type="entry name" value="Sig_transdc_resp-reg_receiver"/>
</dbReference>
<sequence>MKLRALVIDDEPLAHDVIKTYAEDIPFLDIVGHCYLATEAISFLNENHVDLLFLDIQMPKLKGNEFLRTLTKKPAVIITSAYEEYALESFELDATDYLLKPFRFDRFLKAVNKVHDHIQLKNEQLHENEANEEGNHEESTSSYLMLKVDKRQIHIDSRQINYLESYGNYVKVWIDTAYHLTPRTLSSFEEQLNNKEFLRVHKSFIVQKASINYIEGNRIVLKNKSEIPIGKSYKQQFKEGLF</sequence>
<dbReference type="Gene3D" id="3.40.50.2300">
    <property type="match status" value="1"/>
</dbReference>
<evidence type="ECO:0000259" key="2">
    <source>
        <dbReference type="PROSITE" id="PS50110"/>
    </source>
</evidence>
<dbReference type="InterPro" id="IPR011006">
    <property type="entry name" value="CheY-like_superfamily"/>
</dbReference>
<gene>
    <name evidence="4" type="ORF">JKP34_11385</name>
</gene>
<dbReference type="EMBL" id="JAERQG010000002">
    <property type="protein sequence ID" value="MBL0765857.1"/>
    <property type="molecule type" value="Genomic_DNA"/>
</dbReference>
<name>A0A937DF46_9BACT</name>
<evidence type="ECO:0000313" key="4">
    <source>
        <dbReference type="EMBL" id="MBL0765857.1"/>
    </source>
</evidence>